<comment type="subcellular location">
    <subcellularLocation>
        <location evidence="2">Membrane</location>
        <topology evidence="2">Multi-pass membrane protein</topology>
    </subcellularLocation>
</comment>
<name>A0ABT2WBK7_9BACI</name>
<evidence type="ECO:0000256" key="9">
    <source>
        <dbReference type="ARBA" id="ARBA00023049"/>
    </source>
</evidence>
<dbReference type="InterPro" id="IPR036034">
    <property type="entry name" value="PDZ_sf"/>
</dbReference>
<dbReference type="EMBL" id="JAOUSE010000002">
    <property type="protein sequence ID" value="MCU9593058.1"/>
    <property type="molecule type" value="Genomic_DNA"/>
</dbReference>
<dbReference type="InterPro" id="IPR008915">
    <property type="entry name" value="Peptidase_M50"/>
</dbReference>
<keyword evidence="9 11" id="KW-0482">Metalloprotease</keyword>
<evidence type="ECO:0000259" key="12">
    <source>
        <dbReference type="SMART" id="SM00228"/>
    </source>
</evidence>
<proteinExistence type="inferred from homology"/>
<dbReference type="CDD" id="cd23081">
    <property type="entry name" value="cpPDZ_EcRseP-like"/>
    <property type="match status" value="1"/>
</dbReference>
<dbReference type="SUPFAM" id="SSF50156">
    <property type="entry name" value="PDZ domain-like"/>
    <property type="match status" value="1"/>
</dbReference>
<evidence type="ECO:0000256" key="2">
    <source>
        <dbReference type="ARBA" id="ARBA00004141"/>
    </source>
</evidence>
<dbReference type="PANTHER" id="PTHR42837">
    <property type="entry name" value="REGULATOR OF SIGMA-E PROTEASE RSEP"/>
    <property type="match status" value="1"/>
</dbReference>
<feature type="transmembrane region" description="Helical" evidence="11">
    <location>
        <begin position="171"/>
        <end position="194"/>
    </location>
</feature>
<evidence type="ECO:0000256" key="3">
    <source>
        <dbReference type="ARBA" id="ARBA00007931"/>
    </source>
</evidence>
<sequence length="416" mass="46298">MSTVLAFILLFGALVFFHELGHFLFAKRAGILCREFAIGFGPKLFAFKKNETVYTIRLLPLGGYVRMAGEDPELIELKPGLRVGLILDNEETVQKIILNQKSKYPNARIIEIERADIEKDLFIQGIEEEDDEQSKIYKIDPKAQIVENGVENQIAPLDRQFASKPLLARTLTIFAGPLFNFLLAIVVFIIIGLLQGVPSEEAKLGVITEDGAAIEAGLKEGDTVQAIDGEKVETWTEIVEIVRDNPGETLTFQIERDNENIEIDVVPKEVEGQGKIGVYAPMDQSVLSAFTYGFTETWFWIKTIFIILGDLISGGFTIDAFGGPVAIYASTEMVAESGFFNLLRWGAMLSINLGIMNLLPIPALDGGRLTFFAIEALRGKPVSKEKEGFVHLIGFSLLMLLMILVTWNDIQRFFLK</sequence>
<keyword evidence="11" id="KW-0479">Metal-binding</keyword>
<evidence type="ECO:0000256" key="4">
    <source>
        <dbReference type="ARBA" id="ARBA00022670"/>
    </source>
</evidence>
<evidence type="ECO:0000256" key="1">
    <source>
        <dbReference type="ARBA" id="ARBA00001947"/>
    </source>
</evidence>
<keyword evidence="5 11" id="KW-0812">Transmembrane</keyword>
<dbReference type="EC" id="3.4.24.-" evidence="11"/>
<dbReference type="PANTHER" id="PTHR42837:SF2">
    <property type="entry name" value="MEMBRANE METALLOPROTEASE ARASP2, CHLOROPLASTIC-RELATED"/>
    <property type="match status" value="1"/>
</dbReference>
<evidence type="ECO:0000256" key="5">
    <source>
        <dbReference type="ARBA" id="ARBA00022692"/>
    </source>
</evidence>
<dbReference type="CDD" id="cd06163">
    <property type="entry name" value="S2P-M50_PDZ_RseP-like"/>
    <property type="match status" value="1"/>
</dbReference>
<dbReference type="Proteomes" id="UP001208656">
    <property type="component" value="Unassembled WGS sequence"/>
</dbReference>
<dbReference type="SMART" id="SM00228">
    <property type="entry name" value="PDZ"/>
    <property type="match status" value="1"/>
</dbReference>
<dbReference type="GO" id="GO:0008237">
    <property type="term" value="F:metallopeptidase activity"/>
    <property type="evidence" value="ECO:0007669"/>
    <property type="project" value="UniProtKB-KW"/>
</dbReference>
<gene>
    <name evidence="13" type="primary">rseP</name>
    <name evidence="13" type="ORF">OEV82_01140</name>
</gene>
<keyword evidence="4" id="KW-0645">Protease</keyword>
<accession>A0ABT2WBK7</accession>
<keyword evidence="10 11" id="KW-0472">Membrane</keyword>
<keyword evidence="8 11" id="KW-1133">Transmembrane helix</keyword>
<dbReference type="InterPro" id="IPR004387">
    <property type="entry name" value="Pept_M50_Zn"/>
</dbReference>
<evidence type="ECO:0000313" key="13">
    <source>
        <dbReference type="EMBL" id="MCU9593058.1"/>
    </source>
</evidence>
<feature type="domain" description="PDZ" evidence="12">
    <location>
        <begin position="184"/>
        <end position="258"/>
    </location>
</feature>
<evidence type="ECO:0000256" key="7">
    <source>
        <dbReference type="ARBA" id="ARBA00022833"/>
    </source>
</evidence>
<evidence type="ECO:0000313" key="14">
    <source>
        <dbReference type="Proteomes" id="UP001208656"/>
    </source>
</evidence>
<evidence type="ECO:0000256" key="11">
    <source>
        <dbReference type="RuleBase" id="RU362031"/>
    </source>
</evidence>
<comment type="similarity">
    <text evidence="3 11">Belongs to the peptidase M50B family.</text>
</comment>
<evidence type="ECO:0000256" key="6">
    <source>
        <dbReference type="ARBA" id="ARBA00022801"/>
    </source>
</evidence>
<evidence type="ECO:0000256" key="8">
    <source>
        <dbReference type="ARBA" id="ARBA00022989"/>
    </source>
</evidence>
<reference evidence="13 14" key="1">
    <citation type="submission" date="2022-10" db="EMBL/GenBank/DDBJ databases">
        <title>Description of Fervidibacillus gen. nov. in the family Fervidibacillaceae fam. nov. with two species, Fervidibacillus albus sp. nov., and Fervidibacillus halotolerans sp. nov., isolated from tidal flat sediments.</title>
        <authorList>
            <person name="Kwon K.K."/>
            <person name="Yang S.-H."/>
        </authorList>
    </citation>
    <scope>NUCLEOTIDE SEQUENCE [LARGE SCALE GENOMIC DNA]</scope>
    <source>
        <strain evidence="13 14">DSM 23332</strain>
    </source>
</reference>
<dbReference type="RefSeq" id="WP_173658233.1">
    <property type="nucleotide sequence ID" value="NZ_JAOUSE010000002.1"/>
</dbReference>
<comment type="caution">
    <text evidence="13">The sequence shown here is derived from an EMBL/GenBank/DDBJ whole genome shotgun (WGS) entry which is preliminary data.</text>
</comment>
<dbReference type="Pfam" id="PF02163">
    <property type="entry name" value="Peptidase_M50"/>
    <property type="match status" value="1"/>
</dbReference>
<comment type="cofactor">
    <cofactor evidence="1 11">
        <name>Zn(2+)</name>
        <dbReference type="ChEBI" id="CHEBI:29105"/>
    </cofactor>
</comment>
<dbReference type="InterPro" id="IPR001478">
    <property type="entry name" value="PDZ"/>
</dbReference>
<keyword evidence="7 11" id="KW-0862">Zinc</keyword>
<evidence type="ECO:0000256" key="10">
    <source>
        <dbReference type="ARBA" id="ARBA00023136"/>
    </source>
</evidence>
<organism evidence="13 14">
    <name type="scientific">Pallidibacillus thermolactis</name>
    <dbReference type="NCBI Taxonomy" id="251051"/>
    <lineage>
        <taxon>Bacteria</taxon>
        <taxon>Bacillati</taxon>
        <taxon>Bacillota</taxon>
        <taxon>Bacilli</taxon>
        <taxon>Bacillales</taxon>
        <taxon>Bacillaceae</taxon>
        <taxon>Pallidibacillus</taxon>
    </lineage>
</organism>
<feature type="transmembrane region" description="Helical" evidence="11">
    <location>
        <begin position="388"/>
        <end position="407"/>
    </location>
</feature>
<keyword evidence="14" id="KW-1185">Reference proteome</keyword>
<dbReference type="NCBIfam" id="TIGR00054">
    <property type="entry name" value="RIP metalloprotease RseP"/>
    <property type="match status" value="1"/>
</dbReference>
<dbReference type="Gene3D" id="2.30.42.10">
    <property type="match status" value="1"/>
</dbReference>
<feature type="transmembrane region" description="Helical" evidence="11">
    <location>
        <begin position="342"/>
        <end position="361"/>
    </location>
</feature>
<protein>
    <recommendedName>
        <fullName evidence="11">Zinc metalloprotease</fullName>
        <ecNumber evidence="11">3.4.24.-</ecNumber>
    </recommendedName>
</protein>
<keyword evidence="6 11" id="KW-0378">Hydrolase</keyword>